<evidence type="ECO:0000256" key="2">
    <source>
        <dbReference type="ARBA" id="ARBA00021527"/>
    </source>
</evidence>
<evidence type="ECO:0000256" key="13">
    <source>
        <dbReference type="ARBA" id="ARBA00045206"/>
    </source>
</evidence>
<feature type="transmembrane region" description="Helical" evidence="14">
    <location>
        <begin position="12"/>
        <end position="31"/>
    </location>
</feature>
<dbReference type="GO" id="GO:0070542">
    <property type="term" value="P:response to fatty acid"/>
    <property type="evidence" value="ECO:0007669"/>
    <property type="project" value="TreeGrafter"/>
</dbReference>
<dbReference type="Proteomes" id="UP001066276">
    <property type="component" value="Chromosome 7"/>
</dbReference>
<keyword evidence="10" id="KW-0325">Glycoprotein</keyword>
<keyword evidence="5 14" id="KW-1133">Transmembrane helix</keyword>
<keyword evidence="3" id="KW-1003">Cell membrane</keyword>
<evidence type="ECO:0000259" key="15">
    <source>
        <dbReference type="PROSITE" id="PS50262"/>
    </source>
</evidence>
<keyword evidence="9" id="KW-0675">Receptor</keyword>
<comment type="caution">
    <text evidence="16">The sequence shown here is derived from an EMBL/GenBank/DDBJ whole genome shotgun (WGS) entry which is preliminary data.</text>
</comment>
<proteinExistence type="predicted"/>
<name>A0AAV7PZQ5_PLEWA</name>
<dbReference type="PROSITE" id="PS50262">
    <property type="entry name" value="G_PROTEIN_RECEP_F1_2"/>
    <property type="match status" value="1"/>
</dbReference>
<feature type="transmembrane region" description="Helical" evidence="14">
    <location>
        <begin position="220"/>
        <end position="238"/>
    </location>
</feature>
<dbReference type="PRINTS" id="PR01904">
    <property type="entry name" value="GPR40FAMILY"/>
</dbReference>
<keyword evidence="7 14" id="KW-0472">Membrane</keyword>
<evidence type="ECO:0000256" key="1">
    <source>
        <dbReference type="ARBA" id="ARBA00004651"/>
    </source>
</evidence>
<keyword evidence="6" id="KW-0297">G-protein coupled receptor</keyword>
<gene>
    <name evidence="16" type="ORF">NDU88_010770</name>
</gene>
<evidence type="ECO:0000256" key="10">
    <source>
        <dbReference type="ARBA" id="ARBA00023180"/>
    </source>
</evidence>
<evidence type="ECO:0000256" key="4">
    <source>
        <dbReference type="ARBA" id="ARBA00022692"/>
    </source>
</evidence>
<comment type="function">
    <text evidence="13">G-protein coupled receptor for medium and long chain saturated and unsaturated fatty acids that plays an important role in glucose homeostasis. Fatty acid binding increases glucose-stimulated insulin secretion, and may also enhance the secretion of glucagon-like peptide 1 (GLP-1). May also play a role in bone homeostasis; receptor signaling activates pathways that inhibit osteoclast differentiation. Ligand binding leads to a conformation change that triggers signaling via G-proteins that activate phospholipase C, leading to an increase of the intracellular calcium concentration. Seems to act through a G(q) and G(i)-mediated pathway. Mediates the anti-inflammatory effects of omega-3 polyunsaturated fatty acids (PUFAs) via inhibition of NLRP3 inflammasome activation.</text>
</comment>
<feature type="transmembrane region" description="Helical" evidence="14">
    <location>
        <begin position="186"/>
        <end position="208"/>
    </location>
</feature>
<feature type="domain" description="G-protein coupled receptors family 1 profile" evidence="15">
    <location>
        <begin position="23"/>
        <end position="273"/>
    </location>
</feature>
<evidence type="ECO:0000313" key="16">
    <source>
        <dbReference type="EMBL" id="KAJ1132460.1"/>
    </source>
</evidence>
<evidence type="ECO:0000313" key="17">
    <source>
        <dbReference type="Proteomes" id="UP001066276"/>
    </source>
</evidence>
<evidence type="ECO:0000256" key="6">
    <source>
        <dbReference type="ARBA" id="ARBA00023040"/>
    </source>
</evidence>
<reference evidence="16" key="1">
    <citation type="journal article" date="2022" name="bioRxiv">
        <title>Sequencing and chromosome-scale assembly of the giantPleurodeles waltlgenome.</title>
        <authorList>
            <person name="Brown T."/>
            <person name="Elewa A."/>
            <person name="Iarovenko S."/>
            <person name="Subramanian E."/>
            <person name="Araus A.J."/>
            <person name="Petzold A."/>
            <person name="Susuki M."/>
            <person name="Suzuki K.-i.T."/>
            <person name="Hayashi T."/>
            <person name="Toyoda A."/>
            <person name="Oliveira C."/>
            <person name="Osipova E."/>
            <person name="Leigh N.D."/>
            <person name="Simon A."/>
            <person name="Yun M.H."/>
        </authorList>
    </citation>
    <scope>NUCLEOTIDE SEQUENCE</scope>
    <source>
        <strain evidence="16">20211129_DDA</strain>
        <tissue evidence="16">Liver</tissue>
    </source>
</reference>
<evidence type="ECO:0000256" key="11">
    <source>
        <dbReference type="ARBA" id="ARBA00023224"/>
    </source>
</evidence>
<keyword evidence="11" id="KW-0807">Transducer</keyword>
<dbReference type="PANTHER" id="PTHR45822">
    <property type="entry name" value="FREE FATTY ACID RECEPTOR 2-RELATED"/>
    <property type="match status" value="1"/>
</dbReference>
<dbReference type="PRINTS" id="PR00237">
    <property type="entry name" value="GPCRRHODOPSN"/>
</dbReference>
<dbReference type="EMBL" id="JANPWB010000011">
    <property type="protein sequence ID" value="KAJ1132460.1"/>
    <property type="molecule type" value="Genomic_DNA"/>
</dbReference>
<evidence type="ECO:0000256" key="12">
    <source>
        <dbReference type="ARBA" id="ARBA00033166"/>
    </source>
</evidence>
<keyword evidence="17" id="KW-1185">Reference proteome</keyword>
<feature type="transmembrane region" description="Helical" evidence="14">
    <location>
        <begin position="258"/>
        <end position="276"/>
    </location>
</feature>
<dbReference type="Gene3D" id="1.20.1070.10">
    <property type="entry name" value="Rhodopsin 7-helix transmembrane proteins"/>
    <property type="match status" value="1"/>
</dbReference>
<keyword evidence="8" id="KW-1015">Disulfide bond</keyword>
<evidence type="ECO:0000256" key="5">
    <source>
        <dbReference type="ARBA" id="ARBA00022989"/>
    </source>
</evidence>
<evidence type="ECO:0000256" key="8">
    <source>
        <dbReference type="ARBA" id="ARBA00023157"/>
    </source>
</evidence>
<accession>A0AAV7PZQ5</accession>
<dbReference type="GO" id="GO:0007204">
    <property type="term" value="P:positive regulation of cytosolic calcium ion concentration"/>
    <property type="evidence" value="ECO:0007669"/>
    <property type="project" value="TreeGrafter"/>
</dbReference>
<evidence type="ECO:0000256" key="7">
    <source>
        <dbReference type="ARBA" id="ARBA00023136"/>
    </source>
</evidence>
<dbReference type="InterPro" id="IPR017452">
    <property type="entry name" value="GPCR_Rhodpsn_7TM"/>
</dbReference>
<protein>
    <recommendedName>
        <fullName evidence="2">Free fatty acid receptor 1</fullName>
    </recommendedName>
    <alternativeName>
        <fullName evidence="12">G-protein coupled receptor 40</fullName>
    </alternativeName>
</protein>
<feature type="transmembrane region" description="Helical" evidence="14">
    <location>
        <begin position="81"/>
        <end position="102"/>
    </location>
</feature>
<sequence>MDKALEILSLVIYFVTFILGLPANIFVLYVFYKKARSRLTPNLIYMINLCVSDLIFIAFLPVKIIATFYKQWSLPPLLCPIYQFFHFSTIYASVYFLTSVSVGRYLGAAYPIMYKIYKKPKYSFCISIGLWFFVIGHSSFAIFLETKYGTNDTLFVKETDDGLECYENFTQEQLAILVPVRLELSIVLFLVPLAVTIFCYARCILILMQSRMHAAQKKKAIRVAVITVAIFILCFAPYNVSHVVGFVKWENVWWRREALLPSTCNAFLDPLIFYFLSSAVDKGVVHFWKSLQKTYISTKHRLSSVFGEEVVNAKPQIATTLSTAI</sequence>
<evidence type="ECO:0000256" key="3">
    <source>
        <dbReference type="ARBA" id="ARBA00022475"/>
    </source>
</evidence>
<dbReference type="InterPro" id="IPR000276">
    <property type="entry name" value="GPCR_Rhodpsn"/>
</dbReference>
<organism evidence="16 17">
    <name type="scientific">Pleurodeles waltl</name>
    <name type="common">Iberian ribbed newt</name>
    <dbReference type="NCBI Taxonomy" id="8319"/>
    <lineage>
        <taxon>Eukaryota</taxon>
        <taxon>Metazoa</taxon>
        <taxon>Chordata</taxon>
        <taxon>Craniata</taxon>
        <taxon>Vertebrata</taxon>
        <taxon>Euteleostomi</taxon>
        <taxon>Amphibia</taxon>
        <taxon>Batrachia</taxon>
        <taxon>Caudata</taxon>
        <taxon>Salamandroidea</taxon>
        <taxon>Salamandridae</taxon>
        <taxon>Pleurodelinae</taxon>
        <taxon>Pleurodeles</taxon>
    </lineage>
</organism>
<keyword evidence="4 14" id="KW-0812">Transmembrane</keyword>
<feature type="transmembrane region" description="Helical" evidence="14">
    <location>
        <begin position="43"/>
        <end position="69"/>
    </location>
</feature>
<evidence type="ECO:0000256" key="9">
    <source>
        <dbReference type="ARBA" id="ARBA00023170"/>
    </source>
</evidence>
<dbReference type="PANTHER" id="PTHR45822:SF4">
    <property type="entry name" value="FREE FATTY ACID RECEPTOR 1"/>
    <property type="match status" value="1"/>
</dbReference>
<dbReference type="CDD" id="cd14983">
    <property type="entry name" value="7tmA_FFAR"/>
    <property type="match status" value="1"/>
</dbReference>
<dbReference type="Pfam" id="PF00001">
    <property type="entry name" value="7tm_1"/>
    <property type="match status" value="1"/>
</dbReference>
<feature type="transmembrane region" description="Helical" evidence="14">
    <location>
        <begin position="122"/>
        <end position="144"/>
    </location>
</feature>
<dbReference type="GO" id="GO:0045125">
    <property type="term" value="F:bioactive lipid receptor activity"/>
    <property type="evidence" value="ECO:0007669"/>
    <property type="project" value="TreeGrafter"/>
</dbReference>
<dbReference type="PRINTS" id="PR01905">
    <property type="entry name" value="FATTYACIDR"/>
</dbReference>
<dbReference type="SUPFAM" id="SSF81321">
    <property type="entry name" value="Family A G protein-coupled receptor-like"/>
    <property type="match status" value="1"/>
</dbReference>
<dbReference type="InterPro" id="IPR013313">
    <property type="entry name" value="GPR40_recept_FA"/>
</dbReference>
<evidence type="ECO:0000256" key="14">
    <source>
        <dbReference type="SAM" id="Phobius"/>
    </source>
</evidence>
<comment type="subcellular location">
    <subcellularLocation>
        <location evidence="1">Cell membrane</location>
        <topology evidence="1">Multi-pass membrane protein</topology>
    </subcellularLocation>
</comment>
<dbReference type="GO" id="GO:0005886">
    <property type="term" value="C:plasma membrane"/>
    <property type="evidence" value="ECO:0007669"/>
    <property type="project" value="UniProtKB-SubCell"/>
</dbReference>
<dbReference type="InterPro" id="IPR013312">
    <property type="entry name" value="GPR40-rel_orph"/>
</dbReference>
<dbReference type="GO" id="GO:0032024">
    <property type="term" value="P:positive regulation of insulin secretion"/>
    <property type="evidence" value="ECO:0007669"/>
    <property type="project" value="TreeGrafter"/>
</dbReference>
<dbReference type="AlphaFoldDB" id="A0AAV7PZQ5"/>